<dbReference type="RefSeq" id="WP_120133019.1">
    <property type="nucleotide sequence ID" value="NZ_RAHH01000012.1"/>
</dbReference>
<evidence type="ECO:0000313" key="3">
    <source>
        <dbReference type="Proteomes" id="UP000284908"/>
    </source>
</evidence>
<protein>
    <submittedName>
        <fullName evidence="2">DUF1496 domain-containing protein</fullName>
    </submittedName>
</protein>
<name>A0A419N8X6_9GAMM</name>
<dbReference type="Proteomes" id="UP000284908">
    <property type="component" value="Unassembled WGS sequence"/>
</dbReference>
<dbReference type="InterPro" id="IPR009971">
    <property type="entry name" value="DUF1496"/>
</dbReference>
<sequence length="105" mass="11178">MNNVLVKHVLMALLAGSVLLSAPAMANRSNIGNGADVVVPLPPQIWENSGSNNNNSAPTCHNCCIYNNQSYSEGAVVTADSVVLQCSRDPNVVGTNELKWEVLKK</sequence>
<dbReference type="OrthoDB" id="6400575at2"/>
<accession>A0A419N8X6</accession>
<dbReference type="Pfam" id="PF07383">
    <property type="entry name" value="DUF1496"/>
    <property type="match status" value="1"/>
</dbReference>
<dbReference type="EMBL" id="RAHH01000012">
    <property type="protein sequence ID" value="RJT44106.1"/>
    <property type="molecule type" value="Genomic_DNA"/>
</dbReference>
<proteinExistence type="predicted"/>
<evidence type="ECO:0000256" key="1">
    <source>
        <dbReference type="SAM" id="SignalP"/>
    </source>
</evidence>
<evidence type="ECO:0000313" key="2">
    <source>
        <dbReference type="EMBL" id="RJT44106.1"/>
    </source>
</evidence>
<comment type="caution">
    <text evidence="2">The sequence shown here is derived from an EMBL/GenBank/DDBJ whole genome shotgun (WGS) entry which is preliminary data.</text>
</comment>
<feature type="signal peptide" evidence="1">
    <location>
        <begin position="1"/>
        <end position="26"/>
    </location>
</feature>
<keyword evidence="3" id="KW-1185">Reference proteome</keyword>
<organism evidence="2 3">
    <name type="scientific">Rahnella woolbedingensis</name>
    <dbReference type="NCBI Taxonomy" id="1510574"/>
    <lineage>
        <taxon>Bacteria</taxon>
        <taxon>Pseudomonadati</taxon>
        <taxon>Pseudomonadota</taxon>
        <taxon>Gammaproteobacteria</taxon>
        <taxon>Enterobacterales</taxon>
        <taxon>Yersiniaceae</taxon>
        <taxon>Rahnella</taxon>
    </lineage>
</organism>
<keyword evidence="1" id="KW-0732">Signal</keyword>
<feature type="chain" id="PRO_5019066947" evidence="1">
    <location>
        <begin position="27"/>
        <end position="105"/>
    </location>
</feature>
<reference evidence="2 3" key="1">
    <citation type="submission" date="2018-09" db="EMBL/GenBank/DDBJ databases">
        <authorList>
            <person name="Le Fleche-Mateos A."/>
        </authorList>
    </citation>
    <scope>NUCLEOTIDE SEQUENCE [LARGE SCALE GENOMIC DNA]</scope>
    <source>
        <strain evidence="2 3">DSM 27399</strain>
    </source>
</reference>
<dbReference type="AlphaFoldDB" id="A0A419N8X6"/>
<gene>
    <name evidence="2" type="ORF">D6C13_12255</name>
</gene>